<accession>J4UKA0</accession>
<feature type="compositionally biased region" description="Polar residues" evidence="1">
    <location>
        <begin position="490"/>
        <end position="504"/>
    </location>
</feature>
<dbReference type="AlphaFoldDB" id="J4UKA0"/>
<keyword evidence="2" id="KW-0472">Membrane</keyword>
<sequence>MLTLLVNLLTVSGASAQSAFNFTTSQPAQCQDFTLTWDGGKAPFRLVGIPSHMFNMSIPDPQGSPPYKHTFKLSQPGDAEFVFALYDATGFKGANVRPVQKIGKSDDKSCLGELGKDFALDFAFYMAEPGKTGVSMDKPAQCDTVSLKWNMENKTQLPTFPVGAFGMIPGGVAWEIPVPDNTDGDKGVDWQIKVPGGTKMMLFMTDAGKFGIGGSTSLYTVADSLQQDCMKSGSLTTTQLLLSSTGSTSPTPSSSSSPSGGGGGGGTSTGAIVGAVIGSVAALALGFLAAFLYFRRKRKNQRTGGAVDLHDVDDEPDPMTEQGRQSAQMESLLGATGSPGSRNRHSRISSGFDSFDGTNRQSMFSESTDYPYPQVDPFPASSTNPRDSMITSSSSNNRFMTEKQQLAYNERRKGRNDSNAGRAGARSPGSSYALSEYIDAGPVPDQLQALPPPSYDAVLRARNPDPETSSTNAPSTSEAETPRSPPQRYSAISGTGTESSPLRQSTYSTSTTTEAELPPGAAGSTQQPARSEEPTK</sequence>
<evidence type="ECO:0000256" key="3">
    <source>
        <dbReference type="SAM" id="SignalP"/>
    </source>
</evidence>
<dbReference type="Proteomes" id="UP000002748">
    <property type="component" value="Unassembled WGS sequence"/>
</dbReference>
<dbReference type="VEuPathDB" id="FungiDB:A1Q1_04901"/>
<name>J4UKA0_TRIAS</name>
<evidence type="ECO:0000313" key="4">
    <source>
        <dbReference type="EMBL" id="EJT52295.1"/>
    </source>
</evidence>
<dbReference type="OrthoDB" id="2591431at2759"/>
<feature type="compositionally biased region" description="Polar residues" evidence="1">
    <location>
        <begin position="348"/>
        <end position="368"/>
    </location>
</feature>
<proteinExistence type="predicted"/>
<dbReference type="RefSeq" id="XP_014183550.1">
    <property type="nucleotide sequence ID" value="XM_014328075.1"/>
</dbReference>
<dbReference type="EMBL" id="ALBS01000028">
    <property type="protein sequence ID" value="EJT52295.1"/>
    <property type="molecule type" value="Genomic_DNA"/>
</dbReference>
<feature type="region of interest" description="Disordered" evidence="1">
    <location>
        <begin position="302"/>
        <end position="536"/>
    </location>
</feature>
<feature type="signal peptide" evidence="3">
    <location>
        <begin position="1"/>
        <end position="16"/>
    </location>
</feature>
<keyword evidence="2" id="KW-0812">Transmembrane</keyword>
<evidence type="ECO:0000256" key="1">
    <source>
        <dbReference type="SAM" id="MobiDB-lite"/>
    </source>
</evidence>
<dbReference type="KEGG" id="tasa:A1Q1_04901"/>
<feature type="compositionally biased region" description="Polar residues" evidence="1">
    <location>
        <begin position="380"/>
        <end position="407"/>
    </location>
</feature>
<keyword evidence="3" id="KW-0732">Signal</keyword>
<dbReference type="HOGENOM" id="CLU_568817_0_0_1"/>
<feature type="compositionally biased region" description="Low complexity" evidence="1">
    <location>
        <begin position="242"/>
        <end position="258"/>
    </location>
</feature>
<gene>
    <name evidence="4" type="ORF">A1Q1_04901</name>
</gene>
<organism evidence="4 5">
    <name type="scientific">Trichosporon asahii var. asahii (strain ATCC 90039 / CBS 2479 / JCM 2466 / KCTC 7840 / NBRC 103889/ NCYC 2677 / UAMH 7654)</name>
    <name type="common">Yeast</name>
    <dbReference type="NCBI Taxonomy" id="1186058"/>
    <lineage>
        <taxon>Eukaryota</taxon>
        <taxon>Fungi</taxon>
        <taxon>Dikarya</taxon>
        <taxon>Basidiomycota</taxon>
        <taxon>Agaricomycotina</taxon>
        <taxon>Tremellomycetes</taxon>
        <taxon>Trichosporonales</taxon>
        <taxon>Trichosporonaceae</taxon>
        <taxon>Trichosporon</taxon>
    </lineage>
</organism>
<feature type="compositionally biased region" description="Polar residues" evidence="1">
    <location>
        <begin position="466"/>
        <end position="479"/>
    </location>
</feature>
<evidence type="ECO:0000256" key="2">
    <source>
        <dbReference type="SAM" id="Phobius"/>
    </source>
</evidence>
<dbReference type="GeneID" id="25988413"/>
<feature type="chain" id="PRO_5003781778" evidence="3">
    <location>
        <begin position="17"/>
        <end position="536"/>
    </location>
</feature>
<reference evidence="4 5" key="1">
    <citation type="journal article" date="2012" name="Eukaryot. Cell">
        <title>Draft genome sequence of CBS 2479, the standard type strain of Trichosporon asahii.</title>
        <authorList>
            <person name="Yang R.Y."/>
            <person name="Li H.T."/>
            <person name="Zhu H."/>
            <person name="Zhou G.P."/>
            <person name="Wang M."/>
            <person name="Wang L."/>
        </authorList>
    </citation>
    <scope>NUCLEOTIDE SEQUENCE [LARGE SCALE GENOMIC DNA]</scope>
    <source>
        <strain evidence="5">ATCC 90039 / CBS 2479 / JCM 2466 / KCTC 7840 / NCYC 2677 / UAMH 7654</strain>
    </source>
</reference>
<evidence type="ECO:0000313" key="5">
    <source>
        <dbReference type="Proteomes" id="UP000002748"/>
    </source>
</evidence>
<comment type="caution">
    <text evidence="4">The sequence shown here is derived from an EMBL/GenBank/DDBJ whole genome shotgun (WGS) entry which is preliminary data.</text>
</comment>
<feature type="transmembrane region" description="Helical" evidence="2">
    <location>
        <begin position="271"/>
        <end position="294"/>
    </location>
</feature>
<keyword evidence="2" id="KW-1133">Transmembrane helix</keyword>
<protein>
    <submittedName>
        <fullName evidence="4">Uncharacterized protein</fullName>
    </submittedName>
</protein>
<feature type="region of interest" description="Disordered" evidence="1">
    <location>
        <begin position="242"/>
        <end position="266"/>
    </location>
</feature>